<accession>A0ABN1QN75</accession>
<sequence>MTQQWVAGFRSAVISPYEQVRLSVPRGFAGQTVRQPLRLAGGGERLRVRLSNRYGREPLVVGAARIAVRKADDEIVPETDTSLRFSGGAEVRIPAGGEAVSDPVEMAVTAGTELALSLYLPDETGLATYSHMPMETAFVADGDLASAPGLPDAERVEARFYVTGVDVLAPEGTAIAVAFGDSWFEGVGTTPDAHRRSVDFLNARLDRGWAVNQGISGNRLLTDEVGEHALARFERDVLAVPGVTHVLVNFGINDLGLPGMAGLPPATAEDLIGGFTELARRAHAAGLKVLAATVGPYAGAVYPGVSTPEGLATRRRVNEWIRTADVFDAVFDVARAVEDPADPDRIRPEYDGGDGMHLNDDGARAMAGTVDLRDLVL</sequence>
<proteinExistence type="predicted"/>
<feature type="domain" description="SGNH hydrolase-type esterase" evidence="1">
    <location>
        <begin position="178"/>
        <end position="365"/>
    </location>
</feature>
<organism evidence="2 3">
    <name type="scientific">Actinocorallia libanotica</name>
    <dbReference type="NCBI Taxonomy" id="46162"/>
    <lineage>
        <taxon>Bacteria</taxon>
        <taxon>Bacillati</taxon>
        <taxon>Actinomycetota</taxon>
        <taxon>Actinomycetes</taxon>
        <taxon>Streptosporangiales</taxon>
        <taxon>Thermomonosporaceae</taxon>
        <taxon>Actinocorallia</taxon>
    </lineage>
</organism>
<dbReference type="Proteomes" id="UP001500665">
    <property type="component" value="Unassembled WGS sequence"/>
</dbReference>
<reference evidence="2 3" key="1">
    <citation type="journal article" date="2019" name="Int. J. Syst. Evol. Microbiol.">
        <title>The Global Catalogue of Microorganisms (GCM) 10K type strain sequencing project: providing services to taxonomists for standard genome sequencing and annotation.</title>
        <authorList>
            <consortium name="The Broad Institute Genomics Platform"/>
            <consortium name="The Broad Institute Genome Sequencing Center for Infectious Disease"/>
            <person name="Wu L."/>
            <person name="Ma J."/>
        </authorList>
    </citation>
    <scope>NUCLEOTIDE SEQUENCE [LARGE SCALE GENOMIC DNA]</scope>
    <source>
        <strain evidence="2 3">JCM 10696</strain>
    </source>
</reference>
<keyword evidence="2" id="KW-0378">Hydrolase</keyword>
<gene>
    <name evidence="2" type="ORF">GCM10009550_18620</name>
</gene>
<dbReference type="Gene3D" id="3.40.50.1110">
    <property type="entry name" value="SGNH hydrolase"/>
    <property type="match status" value="1"/>
</dbReference>
<keyword evidence="3" id="KW-1185">Reference proteome</keyword>
<dbReference type="SUPFAM" id="SSF52266">
    <property type="entry name" value="SGNH hydrolase"/>
    <property type="match status" value="1"/>
</dbReference>
<dbReference type="InterPro" id="IPR013830">
    <property type="entry name" value="SGNH_hydro"/>
</dbReference>
<dbReference type="Pfam" id="PF13472">
    <property type="entry name" value="Lipase_GDSL_2"/>
    <property type="match status" value="1"/>
</dbReference>
<evidence type="ECO:0000313" key="3">
    <source>
        <dbReference type="Proteomes" id="UP001500665"/>
    </source>
</evidence>
<protein>
    <submittedName>
        <fullName evidence="2">SGNH/GDSL hydrolase family protein</fullName>
    </submittedName>
</protein>
<dbReference type="PANTHER" id="PTHR43784:SF2">
    <property type="entry name" value="GDSL-LIKE LIPASE_ACYLHYDROLASE, PUTATIVE (AFU_ORTHOLOGUE AFUA_2G00820)-RELATED"/>
    <property type="match status" value="1"/>
</dbReference>
<dbReference type="GO" id="GO:0016787">
    <property type="term" value="F:hydrolase activity"/>
    <property type="evidence" value="ECO:0007669"/>
    <property type="project" value="UniProtKB-KW"/>
</dbReference>
<dbReference type="PANTHER" id="PTHR43784">
    <property type="entry name" value="GDSL-LIKE LIPASE/ACYLHYDROLASE, PUTATIVE (AFU_ORTHOLOGUE AFUA_2G00820)-RELATED"/>
    <property type="match status" value="1"/>
</dbReference>
<dbReference type="InterPro" id="IPR053140">
    <property type="entry name" value="GDSL_Rv0518-like"/>
</dbReference>
<dbReference type="RefSeq" id="WP_344238863.1">
    <property type="nucleotide sequence ID" value="NZ_BAAAHH010000005.1"/>
</dbReference>
<name>A0ABN1QN75_9ACTN</name>
<dbReference type="EMBL" id="BAAAHH010000005">
    <property type="protein sequence ID" value="GAA0945128.1"/>
    <property type="molecule type" value="Genomic_DNA"/>
</dbReference>
<evidence type="ECO:0000313" key="2">
    <source>
        <dbReference type="EMBL" id="GAA0945128.1"/>
    </source>
</evidence>
<evidence type="ECO:0000259" key="1">
    <source>
        <dbReference type="Pfam" id="PF13472"/>
    </source>
</evidence>
<dbReference type="InterPro" id="IPR036514">
    <property type="entry name" value="SGNH_hydro_sf"/>
</dbReference>
<dbReference type="CDD" id="cd01830">
    <property type="entry name" value="XynE_like"/>
    <property type="match status" value="1"/>
</dbReference>
<comment type="caution">
    <text evidence="2">The sequence shown here is derived from an EMBL/GenBank/DDBJ whole genome shotgun (WGS) entry which is preliminary data.</text>
</comment>